<keyword evidence="1" id="KW-1133">Transmembrane helix</keyword>
<dbReference type="Gene3D" id="3.30.40.10">
    <property type="entry name" value="Zinc/RING finger domain, C3HC4 (zinc finger)"/>
    <property type="match status" value="1"/>
</dbReference>
<dbReference type="Proteomes" id="UP000036681">
    <property type="component" value="Unplaced"/>
</dbReference>
<evidence type="ECO:0000313" key="3">
    <source>
        <dbReference type="WBParaSite" id="ALUE_0001285101-mRNA-1"/>
    </source>
</evidence>
<dbReference type="AlphaFoldDB" id="A0A0M3I6W7"/>
<name>A0A0M3I6W7_ASCLU</name>
<sequence length="301" mass="35099">MQAPLQTEDRPKDWCRLCTRVVYLPIDGIPATNRDKNWCLPCNCSQPVHHGCIAAIVSKQSRCKQCNYKFKYFRYGTWFDFLWRYPCRTTLPVIVYFAVVLLAAWAIYKWRTSNNFSTSRFSLLFAAAALLFLSTLLFSCWILYLVGVRREQFVRRHKQITVFDHITPNNRKIEDHIEQLRAGAFLMNRSLSGLSSLYQQRFDQTSITAMTAFDRDHWLAASTPLLDCPIRQFKFEETHKDADENQNLHEVYPPTRLSSVVVVHEYSDSQFSTEEASQSPQWSKTTTIATTNMDFTESRSQ</sequence>
<reference evidence="3" key="1">
    <citation type="submission" date="2017-02" db="UniProtKB">
        <authorList>
            <consortium name="WormBaseParasite"/>
        </authorList>
    </citation>
    <scope>IDENTIFICATION</scope>
</reference>
<organism evidence="2 3">
    <name type="scientific">Ascaris lumbricoides</name>
    <name type="common">Giant roundworm</name>
    <dbReference type="NCBI Taxonomy" id="6252"/>
    <lineage>
        <taxon>Eukaryota</taxon>
        <taxon>Metazoa</taxon>
        <taxon>Ecdysozoa</taxon>
        <taxon>Nematoda</taxon>
        <taxon>Chromadorea</taxon>
        <taxon>Rhabditida</taxon>
        <taxon>Spirurina</taxon>
        <taxon>Ascaridomorpha</taxon>
        <taxon>Ascaridoidea</taxon>
        <taxon>Ascarididae</taxon>
        <taxon>Ascaris</taxon>
    </lineage>
</organism>
<dbReference type="WBParaSite" id="ALUE_0001285101-mRNA-1">
    <property type="protein sequence ID" value="ALUE_0001285101-mRNA-1"/>
    <property type="gene ID" value="ALUE_0001285101"/>
</dbReference>
<keyword evidence="1" id="KW-0812">Transmembrane</keyword>
<evidence type="ECO:0000256" key="1">
    <source>
        <dbReference type="SAM" id="Phobius"/>
    </source>
</evidence>
<proteinExistence type="predicted"/>
<evidence type="ECO:0000313" key="2">
    <source>
        <dbReference type="Proteomes" id="UP000036681"/>
    </source>
</evidence>
<dbReference type="InterPro" id="IPR013083">
    <property type="entry name" value="Znf_RING/FYVE/PHD"/>
</dbReference>
<accession>A0A0M3I6W7</accession>
<keyword evidence="2" id="KW-1185">Reference proteome</keyword>
<feature type="transmembrane region" description="Helical" evidence="1">
    <location>
        <begin position="89"/>
        <end position="108"/>
    </location>
</feature>
<feature type="transmembrane region" description="Helical" evidence="1">
    <location>
        <begin position="120"/>
        <end position="146"/>
    </location>
</feature>
<keyword evidence="1" id="KW-0472">Membrane</keyword>
<protein>
    <submittedName>
        <fullName evidence="3">RING-CH-type domain-containing protein</fullName>
    </submittedName>
</protein>